<feature type="transmembrane region" description="Helical" evidence="2">
    <location>
        <begin position="480"/>
        <end position="499"/>
    </location>
</feature>
<keyword evidence="2" id="KW-0472">Membrane</keyword>
<sequence length="998" mass="109886">MICGLVLFISFFISWSKQQSSSSLGTTLIHRGRCKDTGTLNTILHLALNIISTGILSSSNFFMQIVTSPSRPEINLAHTYLRSLDIGLQSVRNLPSLSKFKQACWALLLFSSLPIHLLFNSAIYETRYQGQFWNLTIATEDFVHGGQYWLPGASLTPSGASSPSQDTSVTGPTSNLTGSRTVSGYGRKVNLTDYWNPTSNVGQTIKDISQASGNWDTLDARQCMSEYRAPKLRTEYKSLVIIANAGLQEPKGWKRTDVYTFDPKSNLSRIWNAQVPPLEVNSLWSWASCNSYYYSYKNEDTFYHSCGRILGLGTSYPTITNIPDEVTPISFADDGSKGLTTSREIAMGYRAKLRTFDVRYCLAEPIETCQVRASSSLLLVVLLCVVVKIIICSTLVWRLEQTSLVTPGDAIESFITAPDPITLGISTMSLSDSQSLEYTTRSHYKETQESDLTFIPKPRRWQCTSNRLQSAVSLRTWVQVYYPIFLFLLAFMVCISISGSQMGKIKNFGPSEGSETFGLLGARPDFLGILLFANLPQLIISFCYLTINNLYTQLQAEQEWNSYSAFSQPLRVSYPAGEQVSTYRLQLPYKYSIPLITMSTIIHWLMSNSLFLLIIEGDTGVRDTFGGDKSSIGVSEDASVVLGVSGVAMVITFVISFVFAISPLVFRCRRLRYQMVVGGTNSLVLSAACHVPGPLSQSSAHVDANSPEADESAMDSQTDAEYLEEISRGKLRWGAMTLPASMAKRLGIEQSEEQVMHLGFASEDHHVRQPKKGELYVLLNIIIPLKKLIHAPNPKLPIHGDLNLPSHEPADPPLLQRALSPHPPLDRGILLIRWRRFILSVRLPLLRQFPLPEQTRSPQPQRRPHRQPHAPHRPAVAPARLGPAQRTQVGGAAVPPVFAAEAGLVGVGDQLVVGALEKDVSARVEVVAFQSTLFFDVLRLQGSPPPLRCAAQAGAAFCAHVGAVDAAEVHAYRTELGPGLGGVVGGFHQLPLELVGVV</sequence>
<feature type="region of interest" description="Disordered" evidence="1">
    <location>
        <begin position="156"/>
        <end position="182"/>
    </location>
</feature>
<feature type="region of interest" description="Disordered" evidence="1">
    <location>
        <begin position="852"/>
        <end position="877"/>
    </location>
</feature>
<evidence type="ECO:0000256" key="3">
    <source>
        <dbReference type="SAM" id="SignalP"/>
    </source>
</evidence>
<evidence type="ECO:0000313" key="5">
    <source>
        <dbReference type="EMBL" id="KAK8879725.1"/>
    </source>
</evidence>
<evidence type="ECO:0000256" key="2">
    <source>
        <dbReference type="SAM" id="Phobius"/>
    </source>
</evidence>
<feature type="compositionally biased region" description="Basic residues" evidence="1">
    <location>
        <begin position="862"/>
        <end position="872"/>
    </location>
</feature>
<dbReference type="Proteomes" id="UP001390339">
    <property type="component" value="Unassembled WGS sequence"/>
</dbReference>
<feature type="transmembrane region" description="Helical" evidence="2">
    <location>
        <begin position="593"/>
        <end position="615"/>
    </location>
</feature>
<keyword evidence="3" id="KW-0732">Signal</keyword>
<feature type="transmembrane region" description="Helical" evidence="2">
    <location>
        <begin position="526"/>
        <end position="547"/>
    </location>
</feature>
<feature type="domain" description="DUF6536" evidence="4">
    <location>
        <begin position="5"/>
        <end position="143"/>
    </location>
</feature>
<organism evidence="5 6">
    <name type="scientific">Apiospora arundinis</name>
    <dbReference type="NCBI Taxonomy" id="335852"/>
    <lineage>
        <taxon>Eukaryota</taxon>
        <taxon>Fungi</taxon>
        <taxon>Dikarya</taxon>
        <taxon>Ascomycota</taxon>
        <taxon>Pezizomycotina</taxon>
        <taxon>Sordariomycetes</taxon>
        <taxon>Xylariomycetidae</taxon>
        <taxon>Amphisphaeriales</taxon>
        <taxon>Apiosporaceae</taxon>
        <taxon>Apiospora</taxon>
    </lineage>
</organism>
<feature type="transmembrane region" description="Helical" evidence="2">
    <location>
        <begin position="640"/>
        <end position="666"/>
    </location>
</feature>
<dbReference type="Pfam" id="PF20163">
    <property type="entry name" value="DUF6536"/>
    <property type="match status" value="1"/>
</dbReference>
<comment type="caution">
    <text evidence="5">The sequence shown here is derived from an EMBL/GenBank/DDBJ whole genome shotgun (WGS) entry which is preliminary data.</text>
</comment>
<evidence type="ECO:0000313" key="6">
    <source>
        <dbReference type="Proteomes" id="UP001390339"/>
    </source>
</evidence>
<protein>
    <recommendedName>
        <fullName evidence="4">DUF6536 domain-containing protein</fullName>
    </recommendedName>
</protein>
<keyword evidence="2" id="KW-0812">Transmembrane</keyword>
<keyword evidence="2" id="KW-1133">Transmembrane helix</keyword>
<feature type="signal peptide" evidence="3">
    <location>
        <begin position="1"/>
        <end position="18"/>
    </location>
</feature>
<name>A0ABR2JNC7_9PEZI</name>
<dbReference type="PANTHER" id="PTHR35395:SF1">
    <property type="entry name" value="DUF6536 DOMAIN-CONTAINING PROTEIN"/>
    <property type="match status" value="1"/>
</dbReference>
<dbReference type="PANTHER" id="PTHR35395">
    <property type="entry name" value="DUF6536 DOMAIN-CONTAINING PROTEIN"/>
    <property type="match status" value="1"/>
</dbReference>
<feature type="transmembrane region" description="Helical" evidence="2">
    <location>
        <begin position="377"/>
        <end position="397"/>
    </location>
</feature>
<reference evidence="5 6" key="1">
    <citation type="journal article" date="2024" name="IMA Fungus">
        <title>Apiospora arundinis, a panoply of carbohydrate-active enzymes and secondary metabolites.</title>
        <authorList>
            <person name="Sorensen T."/>
            <person name="Petersen C."/>
            <person name="Muurmann A.T."/>
            <person name="Christiansen J.V."/>
            <person name="Brundto M.L."/>
            <person name="Overgaard C.K."/>
            <person name="Boysen A.T."/>
            <person name="Wollenberg R.D."/>
            <person name="Larsen T.O."/>
            <person name="Sorensen J.L."/>
            <person name="Nielsen K.L."/>
            <person name="Sondergaard T.E."/>
        </authorList>
    </citation>
    <scope>NUCLEOTIDE SEQUENCE [LARGE SCALE GENOMIC DNA]</scope>
    <source>
        <strain evidence="5 6">AAU 773</strain>
    </source>
</reference>
<proteinExistence type="predicted"/>
<dbReference type="InterPro" id="IPR046623">
    <property type="entry name" value="DUF6536"/>
</dbReference>
<gene>
    <name evidence="5" type="ORF">PGQ11_001019</name>
</gene>
<feature type="chain" id="PRO_5046105783" description="DUF6536 domain-containing protein" evidence="3">
    <location>
        <begin position="19"/>
        <end position="998"/>
    </location>
</feature>
<evidence type="ECO:0000256" key="1">
    <source>
        <dbReference type="SAM" id="MobiDB-lite"/>
    </source>
</evidence>
<accession>A0ABR2JNC7</accession>
<keyword evidence="6" id="KW-1185">Reference proteome</keyword>
<dbReference type="EMBL" id="JAPCWZ010000001">
    <property type="protein sequence ID" value="KAK8879725.1"/>
    <property type="molecule type" value="Genomic_DNA"/>
</dbReference>
<evidence type="ECO:0000259" key="4">
    <source>
        <dbReference type="Pfam" id="PF20163"/>
    </source>
</evidence>